<keyword evidence="2" id="KW-1185">Reference proteome</keyword>
<accession>A0A212RGN4</accession>
<dbReference type="EMBL" id="FYDG01000004">
    <property type="protein sequence ID" value="SNB71393.1"/>
    <property type="molecule type" value="Genomic_DNA"/>
</dbReference>
<name>A0A212RGN4_RHOAC</name>
<proteinExistence type="predicted"/>
<evidence type="ECO:0000313" key="2">
    <source>
        <dbReference type="Proteomes" id="UP000198418"/>
    </source>
</evidence>
<protein>
    <submittedName>
        <fullName evidence="1">Uncharacterized protein</fullName>
    </submittedName>
</protein>
<dbReference type="AlphaFoldDB" id="A0A212RGN4"/>
<dbReference type="OrthoDB" id="9929522at2"/>
<dbReference type="Proteomes" id="UP000198418">
    <property type="component" value="Unassembled WGS sequence"/>
</dbReference>
<organism evidence="1 2">
    <name type="scientific">Rhodoblastus acidophilus</name>
    <name type="common">Rhodopseudomonas acidophila</name>
    <dbReference type="NCBI Taxonomy" id="1074"/>
    <lineage>
        <taxon>Bacteria</taxon>
        <taxon>Pseudomonadati</taxon>
        <taxon>Pseudomonadota</taxon>
        <taxon>Alphaproteobacteria</taxon>
        <taxon>Hyphomicrobiales</taxon>
        <taxon>Rhodoblastaceae</taxon>
        <taxon>Rhodoblastus</taxon>
    </lineage>
</organism>
<dbReference type="RefSeq" id="WP_088520602.1">
    <property type="nucleotide sequence ID" value="NZ_FYDG01000004.1"/>
</dbReference>
<gene>
    <name evidence="1" type="ORF">SAMN06265338_104142</name>
</gene>
<sequence>MGESLESVAEQALIKLLFALSDLESYGADTPQLAHVREQLVAAVEQLSRVAPRFHFDTEVSAAFAKSCAACRRDKKTYI</sequence>
<reference evidence="2" key="1">
    <citation type="submission" date="2017-06" db="EMBL/GenBank/DDBJ databases">
        <authorList>
            <person name="Varghese N."/>
            <person name="Submissions S."/>
        </authorList>
    </citation>
    <scope>NUCLEOTIDE SEQUENCE [LARGE SCALE GENOMIC DNA]</scope>
    <source>
        <strain evidence="2">DSM 137</strain>
    </source>
</reference>
<evidence type="ECO:0000313" key="1">
    <source>
        <dbReference type="EMBL" id="SNB71393.1"/>
    </source>
</evidence>